<evidence type="ECO:0000313" key="8">
    <source>
        <dbReference type="Proteomes" id="UP001499979"/>
    </source>
</evidence>
<dbReference type="Gene3D" id="1.10.443.10">
    <property type="entry name" value="Intergrase catalytic core"/>
    <property type="match status" value="1"/>
</dbReference>
<dbReference type="InterPro" id="IPR010998">
    <property type="entry name" value="Integrase_recombinase_N"/>
</dbReference>
<comment type="similarity">
    <text evidence="1">Belongs to the 'phage' integrase family.</text>
</comment>
<keyword evidence="3" id="KW-0233">DNA recombination</keyword>
<dbReference type="EMBL" id="BAAAJE010000002">
    <property type="protein sequence ID" value="GAA1129715.1"/>
    <property type="molecule type" value="Genomic_DNA"/>
</dbReference>
<keyword evidence="2 4" id="KW-0238">DNA-binding</keyword>
<evidence type="ECO:0000259" key="6">
    <source>
        <dbReference type="PROSITE" id="PS51900"/>
    </source>
</evidence>
<proteinExistence type="inferred from homology"/>
<dbReference type="SUPFAM" id="SSF56349">
    <property type="entry name" value="DNA breaking-rejoining enzymes"/>
    <property type="match status" value="1"/>
</dbReference>
<dbReference type="InterPro" id="IPR050090">
    <property type="entry name" value="Tyrosine_recombinase_XerCD"/>
</dbReference>
<name>A0ABN1U8W0_9ACTN</name>
<keyword evidence="8" id="KW-1185">Reference proteome</keyword>
<dbReference type="InterPro" id="IPR002104">
    <property type="entry name" value="Integrase_catalytic"/>
</dbReference>
<sequence length="341" mass="37118">MTTPPSPARIQPARIQFTGSAAVPPAPSPDLDQSDPPAEVTAAALLALNPEWQLALRAENKAPGTVAVYTDGAQRYLAWCQRTQVAPVVRTTLQTWMAHLLDTGNAPGTVRIRHQAVRRFTVWVIATGRLRADPFAGVKGPVHKQAVVTPLSDDELRALIGTCTHPTFRVDEPFHHRRDEAIIRLMMETAIRAGELVALTTEDLDLPAGRITVRFGKGGRGRTIPVGSATTRAIRDYLDLRRHHPAADEPTVWLGTRGTGFGYDGLGKALRRRAALAGIHGFHPHKLRHTAAHRWLAAGGSESGLMAMAGWTRTDMLVRYTRATAAERAANEALRLNLGDL</sequence>
<protein>
    <recommendedName>
        <fullName evidence="9">Integrase</fullName>
    </recommendedName>
</protein>
<dbReference type="Gene3D" id="1.10.150.130">
    <property type="match status" value="1"/>
</dbReference>
<dbReference type="PROSITE" id="PS51900">
    <property type="entry name" value="CB"/>
    <property type="match status" value="1"/>
</dbReference>
<dbReference type="Pfam" id="PF00589">
    <property type="entry name" value="Phage_integrase"/>
    <property type="match status" value="1"/>
</dbReference>
<feature type="domain" description="Core-binding (CB)" evidence="6">
    <location>
        <begin position="43"/>
        <end position="125"/>
    </location>
</feature>
<evidence type="ECO:0000256" key="2">
    <source>
        <dbReference type="ARBA" id="ARBA00023125"/>
    </source>
</evidence>
<dbReference type="InterPro" id="IPR011010">
    <property type="entry name" value="DNA_brk_join_enz"/>
</dbReference>
<dbReference type="Proteomes" id="UP001499979">
    <property type="component" value="Unassembled WGS sequence"/>
</dbReference>
<dbReference type="InterPro" id="IPR044068">
    <property type="entry name" value="CB"/>
</dbReference>
<dbReference type="CDD" id="cd00397">
    <property type="entry name" value="DNA_BRE_C"/>
    <property type="match status" value="1"/>
</dbReference>
<dbReference type="RefSeq" id="WP_343905697.1">
    <property type="nucleotide sequence ID" value="NZ_BAAAJE010000002.1"/>
</dbReference>
<dbReference type="InterPro" id="IPR013762">
    <property type="entry name" value="Integrase-like_cat_sf"/>
</dbReference>
<reference evidence="7 8" key="1">
    <citation type="journal article" date="2019" name="Int. J. Syst. Evol. Microbiol.">
        <title>The Global Catalogue of Microorganisms (GCM) 10K type strain sequencing project: providing services to taxonomists for standard genome sequencing and annotation.</title>
        <authorList>
            <consortium name="The Broad Institute Genomics Platform"/>
            <consortium name="The Broad Institute Genome Sequencing Center for Infectious Disease"/>
            <person name="Wu L."/>
            <person name="Ma J."/>
        </authorList>
    </citation>
    <scope>NUCLEOTIDE SEQUENCE [LARGE SCALE GENOMIC DNA]</scope>
    <source>
        <strain evidence="7 8">JCM 11813</strain>
    </source>
</reference>
<gene>
    <name evidence="7" type="ORF">GCM10009606_06970</name>
</gene>
<comment type="caution">
    <text evidence="7">The sequence shown here is derived from an EMBL/GenBank/DDBJ whole genome shotgun (WGS) entry which is preliminary data.</text>
</comment>
<feature type="domain" description="Tyr recombinase" evidence="5">
    <location>
        <begin position="146"/>
        <end position="334"/>
    </location>
</feature>
<evidence type="ECO:0000256" key="4">
    <source>
        <dbReference type="PROSITE-ProRule" id="PRU01248"/>
    </source>
</evidence>
<accession>A0ABN1U8W0</accession>
<dbReference type="PANTHER" id="PTHR30349">
    <property type="entry name" value="PHAGE INTEGRASE-RELATED"/>
    <property type="match status" value="1"/>
</dbReference>
<evidence type="ECO:0008006" key="9">
    <source>
        <dbReference type="Google" id="ProtNLM"/>
    </source>
</evidence>
<evidence type="ECO:0000256" key="3">
    <source>
        <dbReference type="ARBA" id="ARBA00023172"/>
    </source>
</evidence>
<evidence type="ECO:0000313" key="7">
    <source>
        <dbReference type="EMBL" id="GAA1129715.1"/>
    </source>
</evidence>
<dbReference type="PANTHER" id="PTHR30349:SF41">
    <property type="entry name" value="INTEGRASE_RECOMBINASE PROTEIN MJ0367-RELATED"/>
    <property type="match status" value="1"/>
</dbReference>
<evidence type="ECO:0000256" key="1">
    <source>
        <dbReference type="ARBA" id="ARBA00008857"/>
    </source>
</evidence>
<organism evidence="7 8">
    <name type="scientific">Nocardioides aquiterrae</name>
    <dbReference type="NCBI Taxonomy" id="203799"/>
    <lineage>
        <taxon>Bacteria</taxon>
        <taxon>Bacillati</taxon>
        <taxon>Actinomycetota</taxon>
        <taxon>Actinomycetes</taxon>
        <taxon>Propionibacteriales</taxon>
        <taxon>Nocardioidaceae</taxon>
        <taxon>Nocardioides</taxon>
    </lineage>
</organism>
<evidence type="ECO:0000259" key="5">
    <source>
        <dbReference type="PROSITE" id="PS51898"/>
    </source>
</evidence>
<dbReference type="PROSITE" id="PS51898">
    <property type="entry name" value="TYR_RECOMBINASE"/>
    <property type="match status" value="1"/>
</dbReference>